<dbReference type="Pfam" id="PF14299">
    <property type="entry name" value="PP2"/>
    <property type="match status" value="1"/>
</dbReference>
<dbReference type="PANTHER" id="PTHR48478">
    <property type="entry name" value="LECTIN-LIKE"/>
    <property type="match status" value="1"/>
</dbReference>
<feature type="compositionally biased region" description="Low complexity" evidence="1">
    <location>
        <begin position="1"/>
        <end position="44"/>
    </location>
</feature>
<evidence type="ECO:0000313" key="2">
    <source>
        <dbReference type="EMBL" id="WVZ72369.1"/>
    </source>
</evidence>
<name>A0AAQ3TIA6_PASNO</name>
<dbReference type="AlphaFoldDB" id="A0AAQ3TIA6"/>
<dbReference type="GO" id="GO:0030246">
    <property type="term" value="F:carbohydrate binding"/>
    <property type="evidence" value="ECO:0007669"/>
    <property type="project" value="InterPro"/>
</dbReference>
<organism evidence="2 3">
    <name type="scientific">Paspalum notatum var. saurae</name>
    <dbReference type="NCBI Taxonomy" id="547442"/>
    <lineage>
        <taxon>Eukaryota</taxon>
        <taxon>Viridiplantae</taxon>
        <taxon>Streptophyta</taxon>
        <taxon>Embryophyta</taxon>
        <taxon>Tracheophyta</taxon>
        <taxon>Spermatophyta</taxon>
        <taxon>Magnoliopsida</taxon>
        <taxon>Liliopsida</taxon>
        <taxon>Poales</taxon>
        <taxon>Poaceae</taxon>
        <taxon>PACMAD clade</taxon>
        <taxon>Panicoideae</taxon>
        <taxon>Andropogonodae</taxon>
        <taxon>Paspaleae</taxon>
        <taxon>Paspalinae</taxon>
        <taxon>Paspalum</taxon>
    </lineage>
</organism>
<dbReference type="EMBL" id="CP144748">
    <property type="protein sequence ID" value="WVZ72369.1"/>
    <property type="molecule type" value="Genomic_DNA"/>
</dbReference>
<dbReference type="PANTHER" id="PTHR48478:SF1">
    <property type="entry name" value="LECTIN-LIKE"/>
    <property type="match status" value="1"/>
</dbReference>
<keyword evidence="3" id="KW-1185">Reference proteome</keyword>
<sequence>MGASPSRQEASSSDSSRAGDGRAVAVAASSAASATGSNSNQAQSKRAPAPHKFHEIVAQEKAPAAPADLEDQVYGAGIYLDGKTKKYWVHEKTRCNCFMLFPRALSITWSDDPRYWSWHPLKETSDAEIEAVSLQNVCWLEVHGKLELSHLTPGVNYDVVFEAMLAETAYGWSTPVNLRLKFPDGTVQGRKEALQEKPRNQWLELKAGELKAQPGQSGEMEISLFEYDGGQWKKGLLLKGIKIVPKE</sequence>
<dbReference type="Proteomes" id="UP001341281">
    <property type="component" value="Chromosome 04"/>
</dbReference>
<dbReference type="InterPro" id="IPR052147">
    <property type="entry name" value="PP2-like/Lectin"/>
</dbReference>
<gene>
    <name evidence="2" type="ORF">U9M48_020840</name>
</gene>
<evidence type="ECO:0000256" key="1">
    <source>
        <dbReference type="SAM" id="MobiDB-lite"/>
    </source>
</evidence>
<evidence type="ECO:0000313" key="3">
    <source>
        <dbReference type="Proteomes" id="UP001341281"/>
    </source>
</evidence>
<feature type="region of interest" description="Disordered" evidence="1">
    <location>
        <begin position="1"/>
        <end position="50"/>
    </location>
</feature>
<proteinExistence type="predicted"/>
<protein>
    <submittedName>
        <fullName evidence="2">Uncharacterized protein</fullName>
    </submittedName>
</protein>
<accession>A0AAQ3TIA6</accession>
<dbReference type="InterPro" id="IPR025886">
    <property type="entry name" value="PP2-like"/>
</dbReference>
<reference evidence="2 3" key="1">
    <citation type="submission" date="2024-02" db="EMBL/GenBank/DDBJ databases">
        <title>High-quality chromosome-scale genome assembly of Pensacola bahiagrass (Paspalum notatum Flugge var. saurae).</title>
        <authorList>
            <person name="Vega J.M."/>
            <person name="Podio M."/>
            <person name="Orjuela J."/>
            <person name="Siena L.A."/>
            <person name="Pessino S.C."/>
            <person name="Combes M.C."/>
            <person name="Mariac C."/>
            <person name="Albertini E."/>
            <person name="Pupilli F."/>
            <person name="Ortiz J.P.A."/>
            <person name="Leblanc O."/>
        </authorList>
    </citation>
    <scope>NUCLEOTIDE SEQUENCE [LARGE SCALE GENOMIC DNA]</scope>
    <source>
        <strain evidence="2">R1</strain>
        <tissue evidence="2">Leaf</tissue>
    </source>
</reference>